<dbReference type="InterPro" id="IPR013783">
    <property type="entry name" value="Ig-like_fold"/>
</dbReference>
<keyword evidence="1" id="KW-0645">Protease</keyword>
<dbReference type="InterPro" id="IPR024079">
    <property type="entry name" value="MetalloPept_cat_dom_sf"/>
</dbReference>
<evidence type="ECO:0000256" key="2">
    <source>
        <dbReference type="ARBA" id="ARBA00022723"/>
    </source>
</evidence>
<evidence type="ECO:0000256" key="3">
    <source>
        <dbReference type="ARBA" id="ARBA00022801"/>
    </source>
</evidence>
<dbReference type="Proteomes" id="UP000618931">
    <property type="component" value="Unassembled WGS sequence"/>
</dbReference>
<sequence length="702" mass="74213">MSFWMASLLGVGVLSSGPTQAQAPGAELRCLMLPLAPEQRAQQAALVVEAEVLDAQGFWNENHARLFTRHRLRVFSLLKGQVADTTELVLITEGGRLGLDQQVLTNTLQLAPGQQGIFFLSRAPWLGIATAGRAYTPYGSEQGFIAFNTIEQTAAEPFRTYPAVDAAFYRKLAGLTGQARRVLQPNLSMMAATAVGPARRVTAPTVASFAPRSLPAGTGAVLTIDGAGFGNSQGTGFVEFRNADDGGATFVKARAADYVSWTNTRIQVRVPSTANGGLPVSNGHPAGSGTIRVTTADQVAAESSSALTVVYALTTVESTDGTLLQRPNHVALNASGGISFRFGPGFAANAPAAAAWQRALATWRCQTGMNWEVGAPNATSAIADDGQNVVAFDAGPELPAQVLGRTTSYYRGCYAPSGEVVFWVKEIDMQFDDASNFQFGPAPPLTSLRQIDFESVAVHELGHAHQLSHLNLPGAVMHYAVSVGQLSRSLNPASDVAGGRQVLRVRSLRTLGCGGPALLPAPLTSFAAQYVAGAGVTLTWATRDECFLSGFVVERTAAGDTTAWVRLGAVANRVPGGSYQYTDAAVPGGLLYYRLRLLRPDGSLDNVAPAVLSTDGANATISIFPNPVSDDVLRVQYPAAAETTVTFRIFDRLGRRARASLLSLPVGLNVVPLSIAGLAPGLYVLFWQDAQGRTGSSRFVRY</sequence>
<dbReference type="Gene3D" id="3.40.390.10">
    <property type="entry name" value="Collagenase (Catalytic Domain)"/>
    <property type="match status" value="1"/>
</dbReference>
<dbReference type="SUPFAM" id="SSF55486">
    <property type="entry name" value="Metalloproteases ('zincins'), catalytic domain"/>
    <property type="match status" value="1"/>
</dbReference>
<protein>
    <submittedName>
        <fullName evidence="8">Matrixin family metalloprotease</fullName>
    </submittedName>
</protein>
<name>A0ABS0HXQ8_9BACT</name>
<evidence type="ECO:0000256" key="5">
    <source>
        <dbReference type="SAM" id="SignalP"/>
    </source>
</evidence>
<organism evidence="8 9">
    <name type="scientific">Hymenobacter ruricola</name>
    <dbReference type="NCBI Taxonomy" id="2791023"/>
    <lineage>
        <taxon>Bacteria</taxon>
        <taxon>Pseudomonadati</taxon>
        <taxon>Bacteroidota</taxon>
        <taxon>Cytophagia</taxon>
        <taxon>Cytophagales</taxon>
        <taxon>Hymenobacteraceae</taxon>
        <taxon>Hymenobacter</taxon>
    </lineage>
</organism>
<dbReference type="Pfam" id="PF00413">
    <property type="entry name" value="Peptidase_M10"/>
    <property type="match status" value="1"/>
</dbReference>
<proteinExistence type="predicted"/>
<feature type="chain" id="PRO_5046226860" evidence="5">
    <location>
        <begin position="22"/>
        <end position="702"/>
    </location>
</feature>
<evidence type="ECO:0000259" key="6">
    <source>
        <dbReference type="Pfam" id="PF00413"/>
    </source>
</evidence>
<dbReference type="InterPro" id="IPR001818">
    <property type="entry name" value="Pept_M10_metallopeptidase"/>
</dbReference>
<feature type="domain" description="IPT/TIG" evidence="7">
    <location>
        <begin position="204"/>
        <end position="281"/>
    </location>
</feature>
<dbReference type="SUPFAM" id="SSF81296">
    <property type="entry name" value="E set domains"/>
    <property type="match status" value="1"/>
</dbReference>
<evidence type="ECO:0000256" key="1">
    <source>
        <dbReference type="ARBA" id="ARBA00022670"/>
    </source>
</evidence>
<dbReference type="Gene3D" id="2.60.40.10">
    <property type="entry name" value="Immunoglobulins"/>
    <property type="match status" value="1"/>
</dbReference>
<gene>
    <name evidence="8" type="ORF">I2H31_00100</name>
</gene>
<feature type="domain" description="Peptidase M10 metallopeptidase" evidence="6">
    <location>
        <begin position="428"/>
        <end position="497"/>
    </location>
</feature>
<dbReference type="Pfam" id="PF01833">
    <property type="entry name" value="TIG"/>
    <property type="match status" value="1"/>
</dbReference>
<evidence type="ECO:0000256" key="4">
    <source>
        <dbReference type="ARBA" id="ARBA00022833"/>
    </source>
</evidence>
<dbReference type="EMBL" id="JADQDM010000001">
    <property type="protein sequence ID" value="MBF9219489.1"/>
    <property type="molecule type" value="Genomic_DNA"/>
</dbReference>
<keyword evidence="3" id="KW-0378">Hydrolase</keyword>
<keyword evidence="4" id="KW-0862">Zinc</keyword>
<evidence type="ECO:0000313" key="9">
    <source>
        <dbReference type="Proteomes" id="UP000618931"/>
    </source>
</evidence>
<dbReference type="RefSeq" id="WP_196290980.1">
    <property type="nucleotide sequence ID" value="NZ_JADQDM010000001.1"/>
</dbReference>
<keyword evidence="9" id="KW-1185">Reference proteome</keyword>
<dbReference type="InterPro" id="IPR002909">
    <property type="entry name" value="IPT_dom"/>
</dbReference>
<dbReference type="GO" id="GO:0008237">
    <property type="term" value="F:metallopeptidase activity"/>
    <property type="evidence" value="ECO:0007669"/>
    <property type="project" value="UniProtKB-KW"/>
</dbReference>
<keyword evidence="5" id="KW-0732">Signal</keyword>
<keyword evidence="8" id="KW-0482">Metalloprotease</keyword>
<comment type="caution">
    <text evidence="8">The sequence shown here is derived from an EMBL/GenBank/DDBJ whole genome shotgun (WGS) entry which is preliminary data.</text>
</comment>
<keyword evidence="2" id="KW-0479">Metal-binding</keyword>
<accession>A0ABS0HXQ8</accession>
<evidence type="ECO:0000313" key="8">
    <source>
        <dbReference type="EMBL" id="MBF9219489.1"/>
    </source>
</evidence>
<reference evidence="8 9" key="1">
    <citation type="submission" date="2020-11" db="EMBL/GenBank/DDBJ databases">
        <authorList>
            <person name="Kim M.K."/>
        </authorList>
    </citation>
    <scope>NUCLEOTIDE SEQUENCE [LARGE SCALE GENOMIC DNA]</scope>
    <source>
        <strain evidence="8 9">BT662</strain>
    </source>
</reference>
<evidence type="ECO:0000259" key="7">
    <source>
        <dbReference type="Pfam" id="PF01833"/>
    </source>
</evidence>
<dbReference type="InterPro" id="IPR014756">
    <property type="entry name" value="Ig_E-set"/>
</dbReference>
<feature type="signal peptide" evidence="5">
    <location>
        <begin position="1"/>
        <end position="21"/>
    </location>
</feature>